<protein>
    <submittedName>
        <fullName evidence="3">Tetratricopeptide (TPR) repeat protein</fullName>
    </submittedName>
</protein>
<evidence type="ECO:0000313" key="4">
    <source>
        <dbReference type="Proteomes" id="UP000536640"/>
    </source>
</evidence>
<evidence type="ECO:0000256" key="2">
    <source>
        <dbReference type="SAM" id="SignalP"/>
    </source>
</evidence>
<dbReference type="AlphaFoldDB" id="A0A840R6I7"/>
<dbReference type="Pfam" id="PF13432">
    <property type="entry name" value="TPR_16"/>
    <property type="match status" value="1"/>
</dbReference>
<dbReference type="Pfam" id="PF10082">
    <property type="entry name" value="BBP2_2"/>
    <property type="match status" value="1"/>
</dbReference>
<dbReference type="Proteomes" id="UP000536640">
    <property type="component" value="Unassembled WGS sequence"/>
</dbReference>
<name>A0A840R6I7_9GAMM</name>
<gene>
    <name evidence="3" type="ORF">HNQ57_003152</name>
</gene>
<dbReference type="SUPFAM" id="SSF56935">
    <property type="entry name" value="Porins"/>
    <property type="match status" value="1"/>
</dbReference>
<evidence type="ECO:0000313" key="3">
    <source>
        <dbReference type="EMBL" id="MBB5188855.1"/>
    </source>
</evidence>
<dbReference type="SUPFAM" id="SSF48452">
    <property type="entry name" value="TPR-like"/>
    <property type="match status" value="1"/>
</dbReference>
<dbReference type="EMBL" id="JACHHW010000010">
    <property type="protein sequence ID" value="MBB5188855.1"/>
    <property type="molecule type" value="Genomic_DNA"/>
</dbReference>
<feature type="repeat" description="TPR" evidence="1">
    <location>
        <begin position="64"/>
        <end position="97"/>
    </location>
</feature>
<dbReference type="Gene3D" id="1.25.40.10">
    <property type="entry name" value="Tetratricopeptide repeat domain"/>
    <property type="match status" value="1"/>
</dbReference>
<feature type="signal peptide" evidence="2">
    <location>
        <begin position="1"/>
        <end position="26"/>
    </location>
</feature>
<accession>A0A840R6I7</accession>
<dbReference type="SMART" id="SM00028">
    <property type="entry name" value="TPR"/>
    <property type="match status" value="3"/>
</dbReference>
<keyword evidence="1" id="KW-0802">TPR repeat</keyword>
<keyword evidence="4" id="KW-1185">Reference proteome</keyword>
<comment type="caution">
    <text evidence="3">The sequence shown here is derived from an EMBL/GenBank/DDBJ whole genome shotgun (WGS) entry which is preliminary data.</text>
</comment>
<dbReference type="InterPro" id="IPR018759">
    <property type="entry name" value="BBP2_2"/>
</dbReference>
<dbReference type="RefSeq" id="WP_184464515.1">
    <property type="nucleotide sequence ID" value="NZ_JACHHW010000010.1"/>
</dbReference>
<dbReference type="InterPro" id="IPR011990">
    <property type="entry name" value="TPR-like_helical_dom_sf"/>
</dbReference>
<keyword evidence="2" id="KW-0732">Signal</keyword>
<sequence>MPLTSPKYFAALAIAIAAMSPHSVFASTTANDAFKQGVVSSKAGDYAQAVERFLQAKKAGKTSAALYHNLGVAYFKQGRYSAALTAFGEASRSEKLASLSYYNMGLVEEKRGNQADAAKWFEKSRNIATTETLRRLAERKLGLRDSAIVPYIVYLEALVGNDSNPQLVDETSNLAVERDGDNFLGTLLYGRYHFGGDAKQGGYISGTGYIRRYADVNDEDATNLGIGVGYIQLLRAWRLDYQLTASQLDIGGDTIQNSINAALNAQYSLPSAYIDTRIALETVNGDDGNGYDYLSGERMQLRMRYNDTFASLRWRVGYELNLNDRNQLITTDSTGAISERFSASPLQHTFSLHASLPLVTNLTAEFSGDYRISRYDEQEIRAGALEAERDDKRWSTQVGVRYQLSRGWSTRLEATHWNNDSNFDAYSYQRNEITLAVSKTFN</sequence>
<proteinExistence type="predicted"/>
<dbReference type="PROSITE" id="PS50005">
    <property type="entry name" value="TPR"/>
    <property type="match status" value="1"/>
</dbReference>
<feature type="chain" id="PRO_5032762758" evidence="2">
    <location>
        <begin position="27"/>
        <end position="442"/>
    </location>
</feature>
<reference evidence="3 4" key="1">
    <citation type="submission" date="2020-08" db="EMBL/GenBank/DDBJ databases">
        <title>Genomic Encyclopedia of Type Strains, Phase IV (KMG-IV): sequencing the most valuable type-strain genomes for metagenomic binning, comparative biology and taxonomic classification.</title>
        <authorList>
            <person name="Goeker M."/>
        </authorList>
    </citation>
    <scope>NUCLEOTIDE SEQUENCE [LARGE SCALE GENOMIC DNA]</scope>
    <source>
        <strain evidence="3 4">DSM 25701</strain>
    </source>
</reference>
<organism evidence="3 4">
    <name type="scientific">Zhongshania antarctica</name>
    <dbReference type="NCBI Taxonomy" id="641702"/>
    <lineage>
        <taxon>Bacteria</taxon>
        <taxon>Pseudomonadati</taxon>
        <taxon>Pseudomonadota</taxon>
        <taxon>Gammaproteobacteria</taxon>
        <taxon>Cellvibrionales</taxon>
        <taxon>Spongiibacteraceae</taxon>
        <taxon>Zhongshania</taxon>
    </lineage>
</organism>
<evidence type="ECO:0000256" key="1">
    <source>
        <dbReference type="PROSITE-ProRule" id="PRU00339"/>
    </source>
</evidence>
<dbReference type="InterPro" id="IPR019734">
    <property type="entry name" value="TPR_rpt"/>
</dbReference>